<dbReference type="Proteomes" id="UP001224775">
    <property type="component" value="Unassembled WGS sequence"/>
</dbReference>
<feature type="coiled-coil region" evidence="1">
    <location>
        <begin position="655"/>
        <end position="682"/>
    </location>
</feature>
<accession>A0AAD9D674</accession>
<protein>
    <submittedName>
        <fullName evidence="2">Leucine-rich repeat protein</fullName>
    </submittedName>
</protein>
<dbReference type="AlphaFoldDB" id="A0AAD9D674"/>
<dbReference type="InterPro" id="IPR001611">
    <property type="entry name" value="Leu-rich_rpt"/>
</dbReference>
<dbReference type="InterPro" id="IPR006553">
    <property type="entry name" value="Leu-rich_rpt_Cys-con_subtyp"/>
</dbReference>
<reference evidence="2" key="1">
    <citation type="submission" date="2023-06" db="EMBL/GenBank/DDBJ databases">
        <title>Survivors Of The Sea: Transcriptome response of Skeletonema marinoi to long-term dormancy.</title>
        <authorList>
            <person name="Pinder M.I.M."/>
            <person name="Kourtchenko O."/>
            <person name="Robertson E.K."/>
            <person name="Larsson T."/>
            <person name="Maumus F."/>
            <person name="Osuna-Cruz C.M."/>
            <person name="Vancaester E."/>
            <person name="Stenow R."/>
            <person name="Vandepoele K."/>
            <person name="Ploug H."/>
            <person name="Bruchert V."/>
            <person name="Godhe A."/>
            <person name="Topel M."/>
        </authorList>
    </citation>
    <scope>NUCLEOTIDE SEQUENCE</scope>
    <source>
        <strain evidence="2">R05AC</strain>
    </source>
</reference>
<evidence type="ECO:0000313" key="3">
    <source>
        <dbReference type="Proteomes" id="UP001224775"/>
    </source>
</evidence>
<dbReference type="PANTHER" id="PTHR24114">
    <property type="entry name" value="LEUCINE RICH REPEAT FAMILY PROTEIN"/>
    <property type="match status" value="1"/>
</dbReference>
<dbReference type="Gene3D" id="3.80.10.10">
    <property type="entry name" value="Ribonuclease Inhibitor"/>
    <property type="match status" value="4"/>
</dbReference>
<dbReference type="Pfam" id="PF13516">
    <property type="entry name" value="LRR_6"/>
    <property type="match status" value="5"/>
</dbReference>
<organism evidence="2 3">
    <name type="scientific">Skeletonema marinoi</name>
    <dbReference type="NCBI Taxonomy" id="267567"/>
    <lineage>
        <taxon>Eukaryota</taxon>
        <taxon>Sar</taxon>
        <taxon>Stramenopiles</taxon>
        <taxon>Ochrophyta</taxon>
        <taxon>Bacillariophyta</taxon>
        <taxon>Coscinodiscophyceae</taxon>
        <taxon>Thalassiosirophycidae</taxon>
        <taxon>Thalassiosirales</taxon>
        <taxon>Skeletonemataceae</taxon>
        <taxon>Skeletonema</taxon>
        <taxon>Skeletonema marinoi-dohrnii complex</taxon>
    </lineage>
</organism>
<evidence type="ECO:0000313" key="2">
    <source>
        <dbReference type="EMBL" id="KAK1734353.1"/>
    </source>
</evidence>
<name>A0AAD9D674_9STRA</name>
<dbReference type="InterPro" id="IPR052394">
    <property type="entry name" value="LRR-containing"/>
</dbReference>
<dbReference type="SMART" id="SM00368">
    <property type="entry name" value="LRR_RI"/>
    <property type="match status" value="9"/>
</dbReference>
<keyword evidence="3" id="KW-1185">Reference proteome</keyword>
<keyword evidence="1" id="KW-0175">Coiled coil</keyword>
<dbReference type="InterPro" id="IPR032675">
    <property type="entry name" value="LRR_dom_sf"/>
</dbReference>
<comment type="caution">
    <text evidence="2">The sequence shown here is derived from an EMBL/GenBank/DDBJ whole genome shotgun (WGS) entry which is preliminary data.</text>
</comment>
<proteinExistence type="predicted"/>
<dbReference type="SUPFAM" id="SSF52047">
    <property type="entry name" value="RNI-like"/>
    <property type="match status" value="2"/>
</dbReference>
<dbReference type="PANTHER" id="PTHR24114:SF2">
    <property type="entry name" value="F-BOX DOMAIN-CONTAINING PROTEIN-RELATED"/>
    <property type="match status" value="1"/>
</dbReference>
<sequence length="682" mass="75228">MSDYHYQGYDALVATVRLKDITSSAGNRAILHRMKNNDPALEYLYISSPDNINPDEPNQYVLREGDDLGWLGYFIGENFTLTEMYVHHVPADIGQAREMFKGFERNKTITSVDIDTNVLNEGLSAMNMPHVKSIGFDCQLERDAAHCFALGLHQCKSLKSYFGMLTVEILTVLSTLPMVKNIIAHVDEAGNNTLGREGGVALEQLLRKNKLNHLDLDARFIGDEGLEMMAAGLVHNKSLTECCLPNNNISGEGVKALAVALVDNRSIRALNLGQNNIGDEGLKALASSLTHNQGLRVLNISDNSFGDEGLEALANSLASNRKLRGLHLCNNNIGDTGLLALAVSLAQNRALRVISLSGNTAITEIGLTAMARALQSRKCKLEDLCLDRINIGDGGKVLARALSINKSLVSLSLTCGGGMVSISDDGLRALTAGLSHNCTLRELDLSENTAITAIGLSHLRQYFWAPSCALESLSIYCINFGDEGAFALVDALTRNKSLKELLFGGVRYAGITVAGWEAFSKLLCDSSSANNMYLSNHTLQTICHSWLWRDNITPWLKANGDSQSQSTAAKFKILKCISDLNMVPFFQWDLKFLPLVKSWFQTVTSSPDMKSSDEWIKLATSIRSRGRELSAIYKFVRGMPVLVVDNYKHYLMQQLRSIRAMKSKLQEEIQGLKERERRLMEV</sequence>
<dbReference type="SMART" id="SM00367">
    <property type="entry name" value="LRR_CC"/>
    <property type="match status" value="5"/>
</dbReference>
<dbReference type="EMBL" id="JATAAI010000039">
    <property type="protein sequence ID" value="KAK1734353.1"/>
    <property type="molecule type" value="Genomic_DNA"/>
</dbReference>
<gene>
    <name evidence="2" type="ORF">QTG54_014860</name>
</gene>
<evidence type="ECO:0000256" key="1">
    <source>
        <dbReference type="SAM" id="Coils"/>
    </source>
</evidence>